<sequence length="124" mass="13498">MNPIATVIFDGECRFCLASLNWLRLNADINAHPFQQADLASFGLTRAECEKEVIAIIDGTTHRGAAAIAHLLALRGNGNLSRLISSSGKLGDASYHWVATHRNSLVIQAFTRVLELSRKNPASE</sequence>
<name>A0A249KG87_9ACTN</name>
<accession>A0A249KG87</accession>
<dbReference type="EMBL" id="CP016773">
    <property type="protein sequence ID" value="ASY15719.1"/>
    <property type="molecule type" value="Genomic_DNA"/>
</dbReference>
<dbReference type="Pfam" id="PF04134">
    <property type="entry name" value="DCC1-like"/>
    <property type="match status" value="1"/>
</dbReference>
<organism evidence="1 2">
    <name type="scientific">Candidatus Planktophila sulfonica</name>
    <dbReference type="NCBI Taxonomy" id="1884904"/>
    <lineage>
        <taxon>Bacteria</taxon>
        <taxon>Bacillati</taxon>
        <taxon>Actinomycetota</taxon>
        <taxon>Actinomycetes</taxon>
        <taxon>Candidatus Nanopelagicales</taxon>
        <taxon>Candidatus Nanopelagicaceae</taxon>
        <taxon>Candidatus Planktophila</taxon>
    </lineage>
</organism>
<evidence type="ECO:0000313" key="2">
    <source>
        <dbReference type="Proteomes" id="UP000217215"/>
    </source>
</evidence>
<dbReference type="Proteomes" id="UP000217215">
    <property type="component" value="Chromosome"/>
</dbReference>
<dbReference type="RefSeq" id="WP_095673314.1">
    <property type="nucleotide sequence ID" value="NZ_CP016773.1"/>
</dbReference>
<keyword evidence="2" id="KW-1185">Reference proteome</keyword>
<dbReference type="OrthoDB" id="9813713at2"/>
<evidence type="ECO:0000313" key="1">
    <source>
        <dbReference type="EMBL" id="ASY15719.1"/>
    </source>
</evidence>
<dbReference type="GO" id="GO:0015035">
    <property type="term" value="F:protein-disulfide reductase activity"/>
    <property type="evidence" value="ECO:0007669"/>
    <property type="project" value="InterPro"/>
</dbReference>
<proteinExistence type="predicted"/>
<gene>
    <name evidence="1" type="ORF">A1sIA56_02135</name>
</gene>
<protein>
    <submittedName>
        <fullName evidence="1">DUF393 domain-containing protein</fullName>
    </submittedName>
</protein>
<reference evidence="1 2" key="1">
    <citation type="submission" date="2016-07" db="EMBL/GenBank/DDBJ databases">
        <title>High microdiversification within the ubiquitous acI lineage of Actinobacteria.</title>
        <authorList>
            <person name="Neuenschwander S.M."/>
            <person name="Salcher M."/>
            <person name="Ghai R."/>
            <person name="Pernthaler J."/>
        </authorList>
    </citation>
    <scope>NUCLEOTIDE SEQUENCE [LARGE SCALE GENOMIC DNA]</scope>
    <source>
        <strain evidence="1">MMS-IA-56</strain>
    </source>
</reference>
<dbReference type="InterPro" id="IPR007263">
    <property type="entry name" value="DCC1-like"/>
</dbReference>
<dbReference type="AlphaFoldDB" id="A0A249KG87"/>
<dbReference type="KEGG" id="psuf:A1sIA56_02135"/>